<evidence type="ECO:0000313" key="2">
    <source>
        <dbReference type="Proteomes" id="UP000070578"/>
    </source>
</evidence>
<dbReference type="Proteomes" id="UP000070578">
    <property type="component" value="Unassembled WGS sequence"/>
</dbReference>
<reference evidence="1 2" key="2">
    <citation type="submission" date="2016-03" db="EMBL/GenBank/DDBJ databases">
        <title>New uncultured bacterium of the family Gallionellaceae from acid mine drainage: description and reconstruction of genome based on metagenomic analysis of microbial community.</title>
        <authorList>
            <person name="Kadnikov V."/>
            <person name="Ivasenko D."/>
            <person name="Beletsky A."/>
            <person name="Mardanov A."/>
            <person name="Danilova E."/>
            <person name="Pimenov N."/>
            <person name="Karnachuk O."/>
            <person name="Ravin N."/>
        </authorList>
    </citation>
    <scope>NUCLEOTIDE SEQUENCE [LARGE SCALE GENOMIC DNA]</scope>
    <source>
        <strain evidence="1">ShG14-8</strain>
    </source>
</reference>
<proteinExistence type="predicted"/>
<gene>
    <name evidence="1" type="ORF">AWT59_2133</name>
</gene>
<protein>
    <submittedName>
        <fullName evidence="1">Uncharacterized protein</fullName>
    </submittedName>
</protein>
<reference evidence="1 2" key="1">
    <citation type="submission" date="2016-02" db="EMBL/GenBank/DDBJ databases">
        <authorList>
            <person name="Wen L."/>
            <person name="He K."/>
            <person name="Yang H."/>
        </authorList>
    </citation>
    <scope>NUCLEOTIDE SEQUENCE [LARGE SCALE GENOMIC DNA]</scope>
    <source>
        <strain evidence="1">ShG14-8</strain>
    </source>
</reference>
<dbReference type="EMBL" id="LSLI01000058">
    <property type="protein sequence ID" value="KXS31757.1"/>
    <property type="molecule type" value="Genomic_DNA"/>
</dbReference>
<dbReference type="AlphaFoldDB" id="A0A139BRW7"/>
<accession>A0A139BRW7</accession>
<name>A0A139BRW7_9PROT</name>
<comment type="caution">
    <text evidence="1">The sequence shown here is derived from an EMBL/GenBank/DDBJ whole genome shotgun (WGS) entry which is preliminary data.</text>
</comment>
<organism evidence="1 2">
    <name type="scientific">Candidatus Gallionella acididurans</name>
    <dbReference type="NCBI Taxonomy" id="1796491"/>
    <lineage>
        <taxon>Bacteria</taxon>
        <taxon>Pseudomonadati</taxon>
        <taxon>Pseudomonadota</taxon>
        <taxon>Betaproteobacteria</taxon>
        <taxon>Nitrosomonadales</taxon>
        <taxon>Gallionellaceae</taxon>
        <taxon>Gallionella</taxon>
    </lineage>
</organism>
<sequence>MIQSIQSQQSAATAKAQATFDALLARAFTSGVKLS</sequence>
<evidence type="ECO:0000313" key="1">
    <source>
        <dbReference type="EMBL" id="KXS31757.1"/>
    </source>
</evidence>